<organism evidence="2 3">
    <name type="scientific">Streptomyces hebeiensis</name>
    <dbReference type="NCBI Taxonomy" id="229486"/>
    <lineage>
        <taxon>Bacteria</taxon>
        <taxon>Bacillati</taxon>
        <taxon>Actinomycetota</taxon>
        <taxon>Actinomycetes</taxon>
        <taxon>Kitasatosporales</taxon>
        <taxon>Streptomycetaceae</taxon>
        <taxon>Streptomyces</taxon>
    </lineage>
</organism>
<dbReference type="Proteomes" id="UP001501371">
    <property type="component" value="Unassembled WGS sequence"/>
</dbReference>
<comment type="caution">
    <text evidence="2">The sequence shown here is derived from an EMBL/GenBank/DDBJ whole genome shotgun (WGS) entry which is preliminary data.</text>
</comment>
<name>A0ABN1UT49_9ACTN</name>
<keyword evidence="3" id="KW-1185">Reference proteome</keyword>
<feature type="region of interest" description="Disordered" evidence="1">
    <location>
        <begin position="111"/>
        <end position="140"/>
    </location>
</feature>
<reference evidence="2 3" key="1">
    <citation type="journal article" date="2019" name="Int. J. Syst. Evol. Microbiol.">
        <title>The Global Catalogue of Microorganisms (GCM) 10K type strain sequencing project: providing services to taxonomists for standard genome sequencing and annotation.</title>
        <authorList>
            <consortium name="The Broad Institute Genomics Platform"/>
            <consortium name="The Broad Institute Genome Sequencing Center for Infectious Disease"/>
            <person name="Wu L."/>
            <person name="Ma J."/>
        </authorList>
    </citation>
    <scope>NUCLEOTIDE SEQUENCE [LARGE SCALE GENOMIC DNA]</scope>
    <source>
        <strain evidence="2 3">JCM 12696</strain>
    </source>
</reference>
<feature type="compositionally biased region" description="Low complexity" evidence="1">
    <location>
        <begin position="128"/>
        <end position="140"/>
    </location>
</feature>
<sequence length="204" mass="21573">MNAASTRRTVEETLRDRRVRDVLVPGWVDRDGDVPEFRPQPVAVWLRLDEGVLRFASAGGSAGLTAARAAAVDWSDIELLVDAEDEVIVASYGEQLFGDGREELVCTRLRVHPGDGTGTSPGAETRAGEGTPPGTGTPAVAGTPYGPAECGCLALDFEGGHTLFLDPTWTFGIRLGNGADERRRLELYGGGPAPLVTAFPRNGA</sequence>
<dbReference type="EMBL" id="BAAAKV010000018">
    <property type="protein sequence ID" value="GAA1166421.1"/>
    <property type="molecule type" value="Genomic_DNA"/>
</dbReference>
<evidence type="ECO:0000256" key="1">
    <source>
        <dbReference type="SAM" id="MobiDB-lite"/>
    </source>
</evidence>
<accession>A0ABN1UT49</accession>
<gene>
    <name evidence="2" type="ORF">GCM10009654_24100</name>
</gene>
<dbReference type="RefSeq" id="WP_344274316.1">
    <property type="nucleotide sequence ID" value="NZ_BAAAKV010000018.1"/>
</dbReference>
<evidence type="ECO:0000313" key="3">
    <source>
        <dbReference type="Proteomes" id="UP001501371"/>
    </source>
</evidence>
<protein>
    <submittedName>
        <fullName evidence="2">Uncharacterized protein</fullName>
    </submittedName>
</protein>
<evidence type="ECO:0000313" key="2">
    <source>
        <dbReference type="EMBL" id="GAA1166421.1"/>
    </source>
</evidence>
<proteinExistence type="predicted"/>